<gene>
    <name evidence="1" type="ORF">L1987_80062</name>
</gene>
<dbReference type="EMBL" id="CM042044">
    <property type="protein sequence ID" value="KAI3686387.1"/>
    <property type="molecule type" value="Genomic_DNA"/>
</dbReference>
<reference evidence="2" key="1">
    <citation type="journal article" date="2022" name="Mol. Ecol. Resour.">
        <title>The genomes of chicory, endive, great burdock and yacon provide insights into Asteraceae palaeo-polyploidization history and plant inulin production.</title>
        <authorList>
            <person name="Fan W."/>
            <person name="Wang S."/>
            <person name="Wang H."/>
            <person name="Wang A."/>
            <person name="Jiang F."/>
            <person name="Liu H."/>
            <person name="Zhao H."/>
            <person name="Xu D."/>
            <person name="Zhang Y."/>
        </authorList>
    </citation>
    <scope>NUCLEOTIDE SEQUENCE [LARGE SCALE GENOMIC DNA]</scope>
    <source>
        <strain evidence="2">cv. Yunnan</strain>
    </source>
</reference>
<proteinExistence type="predicted"/>
<dbReference type="Proteomes" id="UP001056120">
    <property type="component" value="Linkage Group LG27"/>
</dbReference>
<sequence length="328" mass="36311">MYTTTSTIVKSIPTSVERERAYIGYCEMAGRGGACIARYSGGGGGVFGEMSYGMSKTPDRKENSVATCSPSENPDLLTNRNKLSPILLSFNNQQPGCDGDLIASRSPPPQKSVVTSFVIMECVTETWTGGDGLGFSDQARVMSMEMDTCPSFITNSRDTVVWTNKAYREMTAGGGSGETVLVVVKKFNKVTMPVSHPVFTCKVKVTWGTEREGTTSPLSVTAPCDVWRLRSGGYAWRLDVKSALSLGRPISQVGCRHTPLLINPIFKRHVYNQIGLLSNIFTELQQQYDSRSSSLIVTKRYCVWWCDWNRVKTGERWRQRRLSSNSSS</sequence>
<name>A0ACB8YLK4_9ASTR</name>
<evidence type="ECO:0000313" key="1">
    <source>
        <dbReference type="EMBL" id="KAI3686387.1"/>
    </source>
</evidence>
<evidence type="ECO:0000313" key="2">
    <source>
        <dbReference type="Proteomes" id="UP001056120"/>
    </source>
</evidence>
<organism evidence="1 2">
    <name type="scientific">Smallanthus sonchifolius</name>
    <dbReference type="NCBI Taxonomy" id="185202"/>
    <lineage>
        <taxon>Eukaryota</taxon>
        <taxon>Viridiplantae</taxon>
        <taxon>Streptophyta</taxon>
        <taxon>Embryophyta</taxon>
        <taxon>Tracheophyta</taxon>
        <taxon>Spermatophyta</taxon>
        <taxon>Magnoliopsida</taxon>
        <taxon>eudicotyledons</taxon>
        <taxon>Gunneridae</taxon>
        <taxon>Pentapetalae</taxon>
        <taxon>asterids</taxon>
        <taxon>campanulids</taxon>
        <taxon>Asterales</taxon>
        <taxon>Asteraceae</taxon>
        <taxon>Asteroideae</taxon>
        <taxon>Heliantheae alliance</taxon>
        <taxon>Millerieae</taxon>
        <taxon>Smallanthus</taxon>
    </lineage>
</organism>
<accession>A0ACB8YLK4</accession>
<protein>
    <submittedName>
        <fullName evidence="1">Uncharacterized protein</fullName>
    </submittedName>
</protein>
<reference evidence="1 2" key="2">
    <citation type="journal article" date="2022" name="Mol. Ecol. Resour.">
        <title>The genomes of chicory, endive, great burdock and yacon provide insights into Asteraceae paleo-polyploidization history and plant inulin production.</title>
        <authorList>
            <person name="Fan W."/>
            <person name="Wang S."/>
            <person name="Wang H."/>
            <person name="Wang A."/>
            <person name="Jiang F."/>
            <person name="Liu H."/>
            <person name="Zhao H."/>
            <person name="Xu D."/>
            <person name="Zhang Y."/>
        </authorList>
    </citation>
    <scope>NUCLEOTIDE SEQUENCE [LARGE SCALE GENOMIC DNA]</scope>
    <source>
        <strain evidence="2">cv. Yunnan</strain>
        <tissue evidence="1">Leaves</tissue>
    </source>
</reference>
<comment type="caution">
    <text evidence="1">The sequence shown here is derived from an EMBL/GenBank/DDBJ whole genome shotgun (WGS) entry which is preliminary data.</text>
</comment>
<keyword evidence="2" id="KW-1185">Reference proteome</keyword>